<dbReference type="KEGG" id="amg:AMEC673_02955"/>
<evidence type="ECO:0000256" key="1">
    <source>
        <dbReference type="SAM" id="SignalP"/>
    </source>
</evidence>
<dbReference type="AlphaFoldDB" id="A0AB32ZUW8"/>
<feature type="chain" id="PRO_5044222471" description="Cell adhesion domain-containing protein" evidence="1">
    <location>
        <begin position="23"/>
        <end position="360"/>
    </location>
</feature>
<keyword evidence="1" id="KW-0732">Signal</keyword>
<organism evidence="2 3">
    <name type="scientific">Alteromonas macleodii (strain English Channel 673)</name>
    <dbReference type="NCBI Taxonomy" id="1004788"/>
    <lineage>
        <taxon>Bacteria</taxon>
        <taxon>Pseudomonadati</taxon>
        <taxon>Pseudomonadota</taxon>
        <taxon>Gammaproteobacteria</taxon>
        <taxon>Alteromonadales</taxon>
        <taxon>Alteromonadaceae</taxon>
        <taxon>Alteromonas/Salinimonas group</taxon>
        <taxon>Alteromonas</taxon>
    </lineage>
</organism>
<dbReference type="RefSeq" id="WP_014975654.1">
    <property type="nucleotide sequence ID" value="NC_018678.1"/>
</dbReference>
<reference evidence="3" key="1">
    <citation type="journal article" date="2012" name="Sci. Rep.">
        <title>Genomes of surface isolates of Alteromonas macleodii: the life of a widespread marine opportunistic copiotroph.</title>
        <authorList>
            <person name="Lopez-Perez M."/>
            <person name="Gonzaga A."/>
            <person name="Martin-Cuadrado A.B."/>
            <person name="Onyshchenko O."/>
            <person name="Ghavidel A."/>
            <person name="Ghai R."/>
            <person name="Rodriguez-Valera F."/>
        </authorList>
    </citation>
    <scope>NUCLEOTIDE SEQUENCE [LARGE SCALE GENOMIC DNA]</scope>
    <source>
        <strain evidence="3">English Channel 673</strain>
    </source>
</reference>
<protein>
    <recommendedName>
        <fullName evidence="4">Cell adhesion domain-containing protein</fullName>
    </recommendedName>
</protein>
<evidence type="ECO:0000313" key="3">
    <source>
        <dbReference type="Proteomes" id="UP000006296"/>
    </source>
</evidence>
<evidence type="ECO:0008006" key="4">
    <source>
        <dbReference type="Google" id="ProtNLM"/>
    </source>
</evidence>
<feature type="signal peptide" evidence="1">
    <location>
        <begin position="1"/>
        <end position="22"/>
    </location>
</feature>
<name>A0AB32ZUW8_ALTME</name>
<sequence>MKIRLIILLSIAFSTLSLNVKAEVTFPDAAFSNLDYGLYWFDYNDAKKANVNELNPYYNANNKTVIYIHGWQNGSVTERRRETLNRSNSGGPNEDLAWYWLDRGYNVGILYWNQFADESEVKDAEAKIHSASGPRNMRWKSSNGSYSSGPSSSVTQLLYNSLTNGMPNFNGSELRIAGHSLGNQLALTISEKLDDAVNRGVLTSSYRPNRIALLDPFYSIGEKSYLNNDWTGARSKSIVDALKAKGIAIEAYRSSPVTSTFLAGDNNASLMNSIAFSELKPWNFAWWQVAEKHGAAVTHYFWSRAFSPLTLDGSNTQVPSASASSAVIKTWMNKNKGVIQDSGAYSATPADDDFKEKSRL</sequence>
<proteinExistence type="predicted"/>
<gene>
    <name evidence="2" type="ordered locus">AMEC673_02955</name>
</gene>
<dbReference type="Proteomes" id="UP000006296">
    <property type="component" value="Chromosome"/>
</dbReference>
<accession>A0AB32ZUW8</accession>
<dbReference type="InterPro" id="IPR029058">
    <property type="entry name" value="AB_hydrolase_fold"/>
</dbReference>
<dbReference type="EMBL" id="CP003844">
    <property type="protein sequence ID" value="AFT73292.1"/>
    <property type="molecule type" value="Genomic_DNA"/>
</dbReference>
<dbReference type="Gene3D" id="3.40.50.1820">
    <property type="entry name" value="alpha/beta hydrolase"/>
    <property type="match status" value="1"/>
</dbReference>
<dbReference type="SUPFAM" id="SSF53474">
    <property type="entry name" value="alpha/beta-Hydrolases"/>
    <property type="match status" value="1"/>
</dbReference>
<evidence type="ECO:0000313" key="2">
    <source>
        <dbReference type="EMBL" id="AFT73292.1"/>
    </source>
</evidence>